<dbReference type="EMBL" id="JRPR02000001">
    <property type="protein sequence ID" value="TLD97424.1"/>
    <property type="molecule type" value="Genomic_DNA"/>
</dbReference>
<dbReference type="Proteomes" id="UP000029733">
    <property type="component" value="Unassembled WGS sequence"/>
</dbReference>
<name>A0A4U8TCM9_9HELI</name>
<evidence type="ECO:0000259" key="2">
    <source>
        <dbReference type="Pfam" id="PF01895"/>
    </source>
</evidence>
<dbReference type="InterPro" id="IPR038078">
    <property type="entry name" value="PhoU-like_sf"/>
</dbReference>
<evidence type="ECO:0000256" key="1">
    <source>
        <dbReference type="ARBA" id="ARBA00008107"/>
    </source>
</evidence>
<dbReference type="RefSeq" id="WP_034352179.1">
    <property type="nucleotide sequence ID" value="NZ_JRPR02000001.1"/>
</dbReference>
<dbReference type="GO" id="GO:0045936">
    <property type="term" value="P:negative regulation of phosphate metabolic process"/>
    <property type="evidence" value="ECO:0007669"/>
    <property type="project" value="InterPro"/>
</dbReference>
<dbReference type="Gene3D" id="1.20.58.220">
    <property type="entry name" value="Phosphate transport system protein phou homolog 2, domain 2"/>
    <property type="match status" value="1"/>
</dbReference>
<keyword evidence="4" id="KW-1185">Reference proteome</keyword>
<accession>A0A4U8TCM9</accession>
<feature type="domain" description="PhoU" evidence="2">
    <location>
        <begin position="110"/>
        <end position="189"/>
    </location>
</feature>
<dbReference type="PANTHER" id="PTHR42930:SF3">
    <property type="entry name" value="PHOSPHATE-SPECIFIC TRANSPORT SYSTEM ACCESSORY PROTEIN PHOU"/>
    <property type="match status" value="1"/>
</dbReference>
<protein>
    <recommendedName>
        <fullName evidence="2">PhoU domain-containing protein</fullName>
    </recommendedName>
</protein>
<evidence type="ECO:0000313" key="3">
    <source>
        <dbReference type="EMBL" id="TLD97424.1"/>
    </source>
</evidence>
<comment type="caution">
    <text evidence="3">The sequence shown here is derived from an EMBL/GenBank/DDBJ whole genome shotgun (WGS) entry which is preliminary data.</text>
</comment>
<gene>
    <name evidence="3" type="ORF">LS71_001345</name>
</gene>
<dbReference type="OrthoDB" id="9814256at2"/>
<dbReference type="STRING" id="1677920.LS71_00485"/>
<evidence type="ECO:0000313" key="4">
    <source>
        <dbReference type="Proteomes" id="UP000029733"/>
    </source>
</evidence>
<dbReference type="GO" id="GO:0030643">
    <property type="term" value="P:intracellular phosphate ion homeostasis"/>
    <property type="evidence" value="ECO:0007669"/>
    <property type="project" value="InterPro"/>
</dbReference>
<dbReference type="PANTHER" id="PTHR42930">
    <property type="entry name" value="PHOSPHATE-SPECIFIC TRANSPORT SYSTEM ACCESSORY PROTEIN PHOU"/>
    <property type="match status" value="1"/>
</dbReference>
<proteinExistence type="inferred from homology"/>
<feature type="domain" description="PhoU" evidence="2">
    <location>
        <begin position="38"/>
        <end position="101"/>
    </location>
</feature>
<organism evidence="3 4">
    <name type="scientific">Helicobacter jaachi</name>
    <dbReference type="NCBI Taxonomy" id="1677920"/>
    <lineage>
        <taxon>Bacteria</taxon>
        <taxon>Pseudomonadati</taxon>
        <taxon>Campylobacterota</taxon>
        <taxon>Epsilonproteobacteria</taxon>
        <taxon>Campylobacterales</taxon>
        <taxon>Helicobacteraceae</taxon>
        <taxon>Helicobacter</taxon>
    </lineage>
</organism>
<dbReference type="Pfam" id="PF01895">
    <property type="entry name" value="PhoU"/>
    <property type="match status" value="2"/>
</dbReference>
<comment type="similarity">
    <text evidence="1">Belongs to the PhoU family.</text>
</comment>
<dbReference type="InterPro" id="IPR028366">
    <property type="entry name" value="PhoU"/>
</dbReference>
<dbReference type="AlphaFoldDB" id="A0A4U8TCM9"/>
<sequence>MREVYLTQLEELQTQFNTMLTLTEDCLHYGVCFGKVQKKLEEIQLIVERLVTLEKDIFHSCEILILRQQPVAQDLEFITRTIKQILDLRRIGELSLNSAKIIFQMPRECMLELLEQMAKLLFEMFDAFKQNNLKRVQEIENIMDSCFKQIKEQIAQRLEDSYQNAHWWLEILMLSKYFEKIADHIIAMAHA</sequence>
<dbReference type="InterPro" id="IPR026022">
    <property type="entry name" value="PhoU_dom"/>
</dbReference>
<dbReference type="SUPFAM" id="SSF109755">
    <property type="entry name" value="PhoU-like"/>
    <property type="match status" value="1"/>
</dbReference>
<reference evidence="3 4" key="1">
    <citation type="journal article" date="2014" name="Genome Announc.">
        <title>Draft genome sequences of eight enterohepatic helicobacter species isolated from both laboratory and wild rodents.</title>
        <authorList>
            <person name="Sheh A."/>
            <person name="Shen Z."/>
            <person name="Fox J.G."/>
        </authorList>
    </citation>
    <scope>NUCLEOTIDE SEQUENCE [LARGE SCALE GENOMIC DNA]</scope>
    <source>
        <strain evidence="3 4">MIT 09-6949</strain>
    </source>
</reference>